<comment type="caution">
    <text evidence="1">The sequence shown here is derived from an EMBL/GenBank/DDBJ whole genome shotgun (WGS) entry which is preliminary data.</text>
</comment>
<evidence type="ECO:0000313" key="1">
    <source>
        <dbReference type="EMBL" id="OHT20734.1"/>
    </source>
</evidence>
<organism evidence="1 2">
    <name type="scientific">Edaphosphingomonas haloaromaticamans</name>
    <dbReference type="NCBI Taxonomy" id="653954"/>
    <lineage>
        <taxon>Bacteria</taxon>
        <taxon>Pseudomonadati</taxon>
        <taxon>Pseudomonadota</taxon>
        <taxon>Alphaproteobacteria</taxon>
        <taxon>Sphingomonadales</taxon>
        <taxon>Rhizorhabdaceae</taxon>
        <taxon>Edaphosphingomonas</taxon>
    </lineage>
</organism>
<dbReference type="RefSeq" id="WP_084653211.1">
    <property type="nucleotide sequence ID" value="NZ_MIPT01000001.1"/>
</dbReference>
<dbReference type="Proteomes" id="UP000179467">
    <property type="component" value="Unassembled WGS sequence"/>
</dbReference>
<reference evidence="1 2" key="1">
    <citation type="submission" date="2016-09" db="EMBL/GenBank/DDBJ databases">
        <title>Metabolic pathway, cell adaptation mechanisms and a novel monoxygenase revealed through proteogenomic-transcription analysis of a Sphingomonas haloaromaticamans strain degrading the fungicide ortho-phenylphenol.</title>
        <authorList>
            <person name="Perruchon C."/>
            <person name="Papadopoulou E.S."/>
            <person name="Rousidou C."/>
            <person name="Vasileiadis S."/>
            <person name="Tanou G."/>
            <person name="Amoutzias G."/>
            <person name="Molassiotis A."/>
            <person name="Karpouzas D.G."/>
        </authorList>
    </citation>
    <scope>NUCLEOTIDE SEQUENCE [LARGE SCALE GENOMIC DNA]</scope>
    <source>
        <strain evidence="1 2">P3</strain>
    </source>
</reference>
<dbReference type="OrthoDB" id="7508156at2"/>
<proteinExistence type="predicted"/>
<gene>
    <name evidence="1" type="ORF">BHE75_02735</name>
</gene>
<name>A0A1S1HEX2_9SPHN</name>
<evidence type="ECO:0000313" key="2">
    <source>
        <dbReference type="Proteomes" id="UP000179467"/>
    </source>
</evidence>
<accession>A0A1S1HEX2</accession>
<dbReference type="AlphaFoldDB" id="A0A1S1HEX2"/>
<protein>
    <submittedName>
        <fullName evidence="1">Uncharacterized protein</fullName>
    </submittedName>
</protein>
<sequence length="114" mass="12215">MSWISSLDSFAGARETDAPLLALSAREWQVIGLAINEARRAAGSGIASRWRRMFSLLTGIEAPRPLADPRLEALRGFVCAARAGRSGAETLAARLMELGFSADQVSAVRMLAAR</sequence>
<keyword evidence="2" id="KW-1185">Reference proteome</keyword>
<dbReference type="EMBL" id="MIPT01000001">
    <property type="protein sequence ID" value="OHT20734.1"/>
    <property type="molecule type" value="Genomic_DNA"/>
</dbReference>